<proteinExistence type="predicted"/>
<dbReference type="RefSeq" id="WP_276279939.1">
    <property type="nucleotide sequence ID" value="NZ_CP119809.1"/>
</dbReference>
<dbReference type="GeneID" id="79304538"/>
<protein>
    <submittedName>
        <fullName evidence="1">Uncharacterized protein</fullName>
    </submittedName>
</protein>
<organism evidence="1 2">
    <name type="scientific">Halorussus caseinilyticus</name>
    <dbReference type="NCBI Taxonomy" id="3034025"/>
    <lineage>
        <taxon>Archaea</taxon>
        <taxon>Methanobacteriati</taxon>
        <taxon>Methanobacteriota</taxon>
        <taxon>Stenosarchaea group</taxon>
        <taxon>Halobacteria</taxon>
        <taxon>Halobacteriales</taxon>
        <taxon>Haladaptataceae</taxon>
        <taxon>Halorussus</taxon>
    </lineage>
</organism>
<accession>A0ABD5WPG2</accession>
<sequence>MNAPRSRRSVVGSAATTLAVGLAGCTDESPENVESVHVSNWHAEPHIVSVAVSVDGERRVSRTVDVPSVTERDDATVPGQVTIDETFPGPGYVGKRTYEVTAALDGGTPTTESTTTGEGFDSIGVRVGEDAALTVGFADAV</sequence>
<evidence type="ECO:0000313" key="2">
    <source>
        <dbReference type="Proteomes" id="UP001596407"/>
    </source>
</evidence>
<dbReference type="PROSITE" id="PS51257">
    <property type="entry name" value="PROKAR_LIPOPROTEIN"/>
    <property type="match status" value="1"/>
</dbReference>
<dbReference type="EMBL" id="JBHSZH010000005">
    <property type="protein sequence ID" value="MFC7082083.1"/>
    <property type="molecule type" value="Genomic_DNA"/>
</dbReference>
<comment type="caution">
    <text evidence="1">The sequence shown here is derived from an EMBL/GenBank/DDBJ whole genome shotgun (WGS) entry which is preliminary data.</text>
</comment>
<keyword evidence="2" id="KW-1185">Reference proteome</keyword>
<gene>
    <name evidence="1" type="ORF">ACFQJ6_20330</name>
</gene>
<name>A0ABD5WPG2_9EURY</name>
<dbReference type="AlphaFoldDB" id="A0ABD5WPG2"/>
<reference evidence="1 2" key="1">
    <citation type="journal article" date="2019" name="Int. J. Syst. Evol. Microbiol.">
        <title>The Global Catalogue of Microorganisms (GCM) 10K type strain sequencing project: providing services to taxonomists for standard genome sequencing and annotation.</title>
        <authorList>
            <consortium name="The Broad Institute Genomics Platform"/>
            <consortium name="The Broad Institute Genome Sequencing Center for Infectious Disease"/>
            <person name="Wu L."/>
            <person name="Ma J."/>
        </authorList>
    </citation>
    <scope>NUCLEOTIDE SEQUENCE [LARGE SCALE GENOMIC DNA]</scope>
    <source>
        <strain evidence="1 2">DT72</strain>
    </source>
</reference>
<evidence type="ECO:0000313" key="1">
    <source>
        <dbReference type="EMBL" id="MFC7082083.1"/>
    </source>
</evidence>
<dbReference type="Proteomes" id="UP001596407">
    <property type="component" value="Unassembled WGS sequence"/>
</dbReference>